<keyword evidence="3" id="KW-0539">Nucleus</keyword>
<sequence length="319" mass="34779">MSPSTAAAAAAAAATAPPLTFSLANELKALRHEKRNQNLSRLPANATIQRRPLNHAPVADLRSSGTKTPKVVYVSARTPVVAAIKRVKKYLVHIERRALEDAGGGFAARKHAHGKGGGHPAKAAEKANEALARDKEEVLVKASGRAMGQALRVGEWFRNKEKDMLCRVEIRTGNVSTVDDIVQLDDLEEEKEEEEEEADEHDDPGQNEKNEQVDEGTLEEPAEPSTLQCGDTTMELLGGVDVATTSSGENKSQSTLAEAQMGMSAAEQSANDTAMPDSLPNHNRRRRKKRKRPTYEAENLPEARIRWIKTVEVAISLQT</sequence>
<dbReference type="PANTHER" id="PTHR28256:SF1">
    <property type="entry name" value="RIBONUCLEASES P_MRP PROTEIN SUBUNIT POP7"/>
    <property type="match status" value="1"/>
</dbReference>
<dbReference type="AlphaFoldDB" id="A0A0D2HMM9"/>
<evidence type="ECO:0000256" key="3">
    <source>
        <dbReference type="ARBA" id="ARBA00023242"/>
    </source>
</evidence>
<dbReference type="GO" id="GO:0001682">
    <property type="term" value="P:tRNA 5'-leader removal"/>
    <property type="evidence" value="ECO:0007669"/>
    <property type="project" value="InterPro"/>
</dbReference>
<dbReference type="InterPro" id="IPR020241">
    <property type="entry name" value="RNase_P/MRP_Pop7_fungi"/>
</dbReference>
<feature type="region of interest" description="Disordered" evidence="4">
    <location>
        <begin position="188"/>
        <end position="298"/>
    </location>
</feature>
<organism evidence="5 6">
    <name type="scientific">Fonsecaea pedrosoi CBS 271.37</name>
    <dbReference type="NCBI Taxonomy" id="1442368"/>
    <lineage>
        <taxon>Eukaryota</taxon>
        <taxon>Fungi</taxon>
        <taxon>Dikarya</taxon>
        <taxon>Ascomycota</taxon>
        <taxon>Pezizomycotina</taxon>
        <taxon>Eurotiomycetes</taxon>
        <taxon>Chaetothyriomycetidae</taxon>
        <taxon>Chaetothyriales</taxon>
        <taxon>Herpotrichiellaceae</taxon>
        <taxon>Fonsecaea</taxon>
    </lineage>
</organism>
<dbReference type="OrthoDB" id="5416589at2759"/>
<evidence type="ECO:0000256" key="1">
    <source>
        <dbReference type="ARBA" id="ARBA00004123"/>
    </source>
</evidence>
<name>A0A0D2HMM9_9EURO</name>
<protein>
    <submittedName>
        <fullName evidence="5">Uncharacterized protein</fullName>
    </submittedName>
</protein>
<dbReference type="GO" id="GO:0006364">
    <property type="term" value="P:rRNA processing"/>
    <property type="evidence" value="ECO:0007669"/>
    <property type="project" value="TreeGrafter"/>
</dbReference>
<dbReference type="HOGENOM" id="CLU_085444_0_0_1"/>
<dbReference type="RefSeq" id="XP_013289527.1">
    <property type="nucleotide sequence ID" value="XM_013434073.1"/>
</dbReference>
<dbReference type="GO" id="GO:0034965">
    <property type="term" value="P:intronic box C/D snoRNA processing"/>
    <property type="evidence" value="ECO:0007669"/>
    <property type="project" value="TreeGrafter"/>
</dbReference>
<dbReference type="PANTHER" id="PTHR28256">
    <property type="entry name" value="RIBONUCLEASES P/MRP PROTEIN SUBUNIT POP7"/>
    <property type="match status" value="1"/>
</dbReference>
<evidence type="ECO:0000256" key="4">
    <source>
        <dbReference type="SAM" id="MobiDB-lite"/>
    </source>
</evidence>
<dbReference type="InterPro" id="IPR036882">
    <property type="entry name" value="Alba-like_dom_sf"/>
</dbReference>
<feature type="compositionally biased region" description="Acidic residues" evidence="4">
    <location>
        <begin position="188"/>
        <end position="202"/>
    </location>
</feature>
<dbReference type="Pfam" id="PF12328">
    <property type="entry name" value="Rpp20"/>
    <property type="match status" value="1"/>
</dbReference>
<dbReference type="GO" id="GO:0004526">
    <property type="term" value="F:ribonuclease P activity"/>
    <property type="evidence" value="ECO:0007669"/>
    <property type="project" value="TreeGrafter"/>
</dbReference>
<dbReference type="GO" id="GO:0000172">
    <property type="term" value="C:ribonuclease MRP complex"/>
    <property type="evidence" value="ECO:0007669"/>
    <property type="project" value="InterPro"/>
</dbReference>
<feature type="compositionally biased region" description="Basic and acidic residues" evidence="4">
    <location>
        <begin position="203"/>
        <end position="212"/>
    </location>
</feature>
<keyword evidence="2" id="KW-0819">tRNA processing</keyword>
<evidence type="ECO:0000313" key="5">
    <source>
        <dbReference type="EMBL" id="KIW85719.1"/>
    </source>
</evidence>
<dbReference type="Proteomes" id="UP000053029">
    <property type="component" value="Unassembled WGS sequence"/>
</dbReference>
<dbReference type="STRING" id="1442368.A0A0D2HMM9"/>
<dbReference type="GO" id="GO:0005655">
    <property type="term" value="C:nucleolar ribonuclease P complex"/>
    <property type="evidence" value="ECO:0007669"/>
    <property type="project" value="InterPro"/>
</dbReference>
<feature type="compositionally biased region" description="Basic residues" evidence="4">
    <location>
        <begin position="282"/>
        <end position="292"/>
    </location>
</feature>
<evidence type="ECO:0000313" key="6">
    <source>
        <dbReference type="Proteomes" id="UP000053029"/>
    </source>
</evidence>
<reference evidence="5 6" key="1">
    <citation type="submission" date="2015-01" db="EMBL/GenBank/DDBJ databases">
        <title>The Genome Sequence of Fonsecaea pedrosoi CBS 271.37.</title>
        <authorList>
            <consortium name="The Broad Institute Genomics Platform"/>
            <person name="Cuomo C."/>
            <person name="de Hoog S."/>
            <person name="Gorbushina A."/>
            <person name="Stielow B."/>
            <person name="Teixiera M."/>
            <person name="Abouelleil A."/>
            <person name="Chapman S.B."/>
            <person name="Priest M."/>
            <person name="Young S.K."/>
            <person name="Wortman J."/>
            <person name="Nusbaum C."/>
            <person name="Birren B."/>
        </authorList>
    </citation>
    <scope>NUCLEOTIDE SEQUENCE [LARGE SCALE GENOMIC DNA]</scope>
    <source>
        <strain evidence="5 6">CBS 271.37</strain>
    </source>
</reference>
<dbReference type="GeneID" id="25300601"/>
<proteinExistence type="predicted"/>
<evidence type="ECO:0000256" key="2">
    <source>
        <dbReference type="ARBA" id="ARBA00022694"/>
    </source>
</evidence>
<keyword evidence="6" id="KW-1185">Reference proteome</keyword>
<comment type="subcellular location">
    <subcellularLocation>
        <location evidence="1">Nucleus</location>
    </subcellularLocation>
</comment>
<dbReference type="VEuPathDB" id="FungiDB:Z517_01111"/>
<dbReference type="GO" id="GO:0000171">
    <property type="term" value="F:ribonuclease MRP activity"/>
    <property type="evidence" value="ECO:0007669"/>
    <property type="project" value="TreeGrafter"/>
</dbReference>
<dbReference type="Gene3D" id="3.30.110.20">
    <property type="entry name" value="Alba-like domain"/>
    <property type="match status" value="1"/>
</dbReference>
<dbReference type="InterPro" id="IPR014612">
    <property type="entry name" value="Pop7/Rpp20"/>
</dbReference>
<dbReference type="EMBL" id="KN846969">
    <property type="protein sequence ID" value="KIW85719.1"/>
    <property type="molecule type" value="Genomic_DNA"/>
</dbReference>
<feature type="compositionally biased region" description="Acidic residues" evidence="4">
    <location>
        <begin position="213"/>
        <end position="222"/>
    </location>
</feature>
<feature type="compositionally biased region" description="Polar residues" evidence="4">
    <location>
        <begin position="243"/>
        <end position="257"/>
    </location>
</feature>
<accession>A0A0D2HMM9</accession>
<dbReference type="GO" id="GO:0000294">
    <property type="term" value="P:nuclear-transcribed mRNA catabolic process, RNase MRP-dependent"/>
    <property type="evidence" value="ECO:0007669"/>
    <property type="project" value="TreeGrafter"/>
</dbReference>
<dbReference type="GO" id="GO:0003723">
    <property type="term" value="F:RNA binding"/>
    <property type="evidence" value="ECO:0007669"/>
    <property type="project" value="TreeGrafter"/>
</dbReference>
<gene>
    <name evidence="5" type="ORF">Z517_01111</name>
</gene>